<dbReference type="Gene3D" id="3.40.50.300">
    <property type="entry name" value="P-loop containing nucleotide triphosphate hydrolases"/>
    <property type="match status" value="1"/>
</dbReference>
<accession>A0A1F5R685</accession>
<comment type="caution">
    <text evidence="1">The sequence shown here is derived from an EMBL/GenBank/DDBJ whole genome shotgun (WGS) entry which is preliminary data.</text>
</comment>
<dbReference type="AlphaFoldDB" id="A0A1F5R685"/>
<dbReference type="InterPro" id="IPR053199">
    <property type="entry name" value="cDPG_synthetase-like"/>
</dbReference>
<name>A0A1F5R685_9BACT</name>
<dbReference type="EMBL" id="MFFM01000041">
    <property type="protein sequence ID" value="OGF09421.1"/>
    <property type="molecule type" value="Genomic_DNA"/>
</dbReference>
<dbReference type="Proteomes" id="UP000177230">
    <property type="component" value="Unassembled WGS sequence"/>
</dbReference>
<dbReference type="SUPFAM" id="SSF52540">
    <property type="entry name" value="P-loop containing nucleoside triphosphate hydrolases"/>
    <property type="match status" value="1"/>
</dbReference>
<protein>
    <submittedName>
        <fullName evidence="1">GTPase</fullName>
    </submittedName>
</protein>
<reference evidence="1 2" key="1">
    <citation type="journal article" date="2016" name="Nat. Commun.">
        <title>Thousands of microbial genomes shed light on interconnected biogeochemical processes in an aquifer system.</title>
        <authorList>
            <person name="Anantharaman K."/>
            <person name="Brown C.T."/>
            <person name="Hug L.A."/>
            <person name="Sharon I."/>
            <person name="Castelle C.J."/>
            <person name="Probst A.J."/>
            <person name="Thomas B.C."/>
            <person name="Singh A."/>
            <person name="Wilkins M.J."/>
            <person name="Karaoz U."/>
            <person name="Brodie E.L."/>
            <person name="Williams K.H."/>
            <person name="Hubbard S.S."/>
            <person name="Banfield J.F."/>
        </authorList>
    </citation>
    <scope>NUCLEOTIDE SEQUENCE [LARGE SCALE GENOMIC DNA]</scope>
</reference>
<dbReference type="PANTHER" id="PTHR42869:SF1">
    <property type="entry name" value="SLL0572 PROTEIN"/>
    <property type="match status" value="1"/>
</dbReference>
<gene>
    <name evidence="1" type="ORF">A2024_00575</name>
</gene>
<evidence type="ECO:0000313" key="2">
    <source>
        <dbReference type="Proteomes" id="UP000177230"/>
    </source>
</evidence>
<organism evidence="1 2">
    <name type="scientific">Candidatus Edwardsbacteria bacterium GWF2_54_11</name>
    <dbReference type="NCBI Taxonomy" id="1817851"/>
    <lineage>
        <taxon>Bacteria</taxon>
        <taxon>Candidatus Edwardsiibacteriota</taxon>
    </lineage>
</organism>
<evidence type="ECO:0000313" key="1">
    <source>
        <dbReference type="EMBL" id="OGF09421.1"/>
    </source>
</evidence>
<dbReference type="PANTHER" id="PTHR42869">
    <property type="entry name" value="SLL0572 PROTEIN"/>
    <property type="match status" value="1"/>
</dbReference>
<sequence length="439" mass="48585">MSKKRVLIMGAAGRDFHNFNTYFRDNKDYEVVAFTATQIPDIAGRKYPAALAGKLYPKGIAIYDEKELTKLIAKLKVDQVVFAYSDVPYAYVMGKAAVVNAAGADFMMLGPKDTMIKSTKPLISVCAVRTGSGKSQTTRRVIEILMALGKKVVAIRHPMPYGDLVKQKVQRFATVQDLAKHNCTIEEMEEYEPHVVRGNVIYAGVDYEAILRQAEKEADVIVWDGGNNDFSFYKSDLEIVVVDPHRPGHELSYYPGEVNLRRADVIVINKEDSARKEDIKTVKANIKMANPNALVIDADSPVTVEQPKSLKGKRVLVIEDGPTLTHGEMKYGAGVVAAKKHGVAKMIDPRPYAVGTIADTFKKYPGIGVLLPAMGYSDKQIKDLQATINRTPCDMYVVGTPIDLRRLVKFPKPAVRVGYDLKETSHPDLTAAIKKVIKK</sequence>
<dbReference type="InterPro" id="IPR027417">
    <property type="entry name" value="P-loop_NTPase"/>
</dbReference>
<proteinExistence type="predicted"/>